<comment type="caution">
    <text evidence="3">The sequence shown here is derived from an EMBL/GenBank/DDBJ whole genome shotgun (WGS) entry which is preliminary data.</text>
</comment>
<keyword evidence="3" id="KW-0378">Hydrolase</keyword>
<dbReference type="InterPro" id="IPR036265">
    <property type="entry name" value="HIT-like_sf"/>
</dbReference>
<feature type="domain" description="HIT" evidence="2">
    <location>
        <begin position="22"/>
        <end position="129"/>
    </location>
</feature>
<name>A0ABV2ENJ5_9CAUL</name>
<dbReference type="PANTHER" id="PTHR46648:SF1">
    <property type="entry name" value="ADENOSINE 5'-MONOPHOSPHORAMIDASE HNT1"/>
    <property type="match status" value="1"/>
</dbReference>
<accession>A0ABV2ENJ5</accession>
<sequence length="166" mass="18127">MFERRKFDASAYLERVRERGCFICGLVGGDPEFAHHVVFEDDFAIAFLNKYPTCLGYVLVCPKAHIEQVTGDLSLPDYLRLQTVVFAVAEALQAVLEPERVYILSLGSQAGNSHVHWHVAPLPPGVPFEAQQFAALDAERAGVLAMDDASMAALAGRIAEAVQLPS</sequence>
<protein>
    <submittedName>
        <fullName evidence="3">Diadenosine tetraphosphate (Ap4A) HIT family hydrolase</fullName>
    </submittedName>
</protein>
<feature type="short sequence motif" description="Histidine triad motif" evidence="1">
    <location>
        <begin position="114"/>
        <end position="118"/>
    </location>
</feature>
<dbReference type="InterPro" id="IPR001310">
    <property type="entry name" value="Histidine_triad_HIT"/>
</dbReference>
<keyword evidence="4" id="KW-1185">Reference proteome</keyword>
<organism evidence="3 4">
    <name type="scientific">Phenylobacterium koreense</name>
    <dbReference type="NCBI Taxonomy" id="266125"/>
    <lineage>
        <taxon>Bacteria</taxon>
        <taxon>Pseudomonadati</taxon>
        <taxon>Pseudomonadota</taxon>
        <taxon>Alphaproteobacteria</taxon>
        <taxon>Caulobacterales</taxon>
        <taxon>Caulobacteraceae</taxon>
        <taxon>Phenylobacterium</taxon>
    </lineage>
</organism>
<dbReference type="GO" id="GO:0016787">
    <property type="term" value="F:hydrolase activity"/>
    <property type="evidence" value="ECO:0007669"/>
    <property type="project" value="UniProtKB-KW"/>
</dbReference>
<gene>
    <name evidence="3" type="ORF">ABID41_003366</name>
</gene>
<evidence type="ECO:0000313" key="4">
    <source>
        <dbReference type="Proteomes" id="UP001549110"/>
    </source>
</evidence>
<reference evidence="3 4" key="1">
    <citation type="submission" date="2024-06" db="EMBL/GenBank/DDBJ databases">
        <title>Genomic Encyclopedia of Type Strains, Phase IV (KMG-IV): sequencing the most valuable type-strain genomes for metagenomic binning, comparative biology and taxonomic classification.</title>
        <authorList>
            <person name="Goeker M."/>
        </authorList>
    </citation>
    <scope>NUCLEOTIDE SEQUENCE [LARGE SCALE GENOMIC DNA]</scope>
    <source>
        <strain evidence="3 4">DSM 17809</strain>
    </source>
</reference>
<evidence type="ECO:0000259" key="2">
    <source>
        <dbReference type="PROSITE" id="PS51084"/>
    </source>
</evidence>
<dbReference type="InterPro" id="IPR011146">
    <property type="entry name" value="HIT-like"/>
</dbReference>
<dbReference type="Proteomes" id="UP001549110">
    <property type="component" value="Unassembled WGS sequence"/>
</dbReference>
<dbReference type="Pfam" id="PF01230">
    <property type="entry name" value="HIT"/>
    <property type="match status" value="1"/>
</dbReference>
<proteinExistence type="predicted"/>
<evidence type="ECO:0000256" key="1">
    <source>
        <dbReference type="PROSITE-ProRule" id="PRU00464"/>
    </source>
</evidence>
<dbReference type="PANTHER" id="PTHR46648">
    <property type="entry name" value="HIT FAMILY PROTEIN 1"/>
    <property type="match status" value="1"/>
</dbReference>
<dbReference type="Gene3D" id="3.30.428.10">
    <property type="entry name" value="HIT-like"/>
    <property type="match status" value="1"/>
</dbReference>
<dbReference type="PROSITE" id="PS51084">
    <property type="entry name" value="HIT_2"/>
    <property type="match status" value="1"/>
</dbReference>
<dbReference type="EMBL" id="JBEPLU010000003">
    <property type="protein sequence ID" value="MET3528227.1"/>
    <property type="molecule type" value="Genomic_DNA"/>
</dbReference>
<dbReference type="SUPFAM" id="SSF54197">
    <property type="entry name" value="HIT-like"/>
    <property type="match status" value="1"/>
</dbReference>
<evidence type="ECO:0000313" key="3">
    <source>
        <dbReference type="EMBL" id="MET3528227.1"/>
    </source>
</evidence>
<dbReference type="RefSeq" id="WP_354298197.1">
    <property type="nucleotide sequence ID" value="NZ_JBEPLU010000003.1"/>
</dbReference>